<dbReference type="EMBL" id="JAODUP010000006">
    <property type="protein sequence ID" value="KAK2169892.1"/>
    <property type="molecule type" value="Genomic_DNA"/>
</dbReference>
<feature type="compositionally biased region" description="Polar residues" evidence="3">
    <location>
        <begin position="422"/>
        <end position="432"/>
    </location>
</feature>
<organism evidence="5 6">
    <name type="scientific">Paralvinella palmiformis</name>
    <dbReference type="NCBI Taxonomy" id="53620"/>
    <lineage>
        <taxon>Eukaryota</taxon>
        <taxon>Metazoa</taxon>
        <taxon>Spiralia</taxon>
        <taxon>Lophotrochozoa</taxon>
        <taxon>Annelida</taxon>
        <taxon>Polychaeta</taxon>
        <taxon>Sedentaria</taxon>
        <taxon>Canalipalpata</taxon>
        <taxon>Terebellida</taxon>
        <taxon>Terebelliformia</taxon>
        <taxon>Alvinellidae</taxon>
        <taxon>Paralvinella</taxon>
    </lineage>
</organism>
<feature type="region of interest" description="Disordered" evidence="3">
    <location>
        <begin position="135"/>
        <end position="165"/>
    </location>
</feature>
<reference evidence="5" key="1">
    <citation type="journal article" date="2023" name="Mol. Biol. Evol.">
        <title>Third-Generation Sequencing Reveals the Adaptive Role of the Epigenome in Three Deep-Sea Polychaetes.</title>
        <authorList>
            <person name="Perez M."/>
            <person name="Aroh O."/>
            <person name="Sun Y."/>
            <person name="Lan Y."/>
            <person name="Juniper S.K."/>
            <person name="Young C.R."/>
            <person name="Angers B."/>
            <person name="Qian P.Y."/>
        </authorList>
    </citation>
    <scope>NUCLEOTIDE SEQUENCE</scope>
    <source>
        <strain evidence="5">P08H-3</strain>
    </source>
</reference>
<keyword evidence="6" id="KW-1185">Reference proteome</keyword>
<feature type="compositionally biased region" description="Basic and acidic residues" evidence="3">
    <location>
        <begin position="290"/>
        <end position="323"/>
    </location>
</feature>
<feature type="compositionally biased region" description="Basic and acidic residues" evidence="3">
    <location>
        <begin position="204"/>
        <end position="220"/>
    </location>
</feature>
<comment type="caution">
    <text evidence="5">The sequence shown here is derived from an EMBL/GenBank/DDBJ whole genome shotgun (WGS) entry which is preliminary data.</text>
</comment>
<evidence type="ECO:0000313" key="6">
    <source>
        <dbReference type="Proteomes" id="UP001208570"/>
    </source>
</evidence>
<dbReference type="CDD" id="cd00174">
    <property type="entry name" value="SH3"/>
    <property type="match status" value="1"/>
</dbReference>
<dbReference type="Proteomes" id="UP001208570">
    <property type="component" value="Unassembled WGS sequence"/>
</dbReference>
<evidence type="ECO:0000256" key="2">
    <source>
        <dbReference type="PROSITE-ProRule" id="PRU00192"/>
    </source>
</evidence>
<evidence type="ECO:0000256" key="1">
    <source>
        <dbReference type="ARBA" id="ARBA00022443"/>
    </source>
</evidence>
<dbReference type="SUPFAM" id="SSF50044">
    <property type="entry name" value="SH3-domain"/>
    <property type="match status" value="2"/>
</dbReference>
<protein>
    <recommendedName>
        <fullName evidence="4">SH3 domain-containing protein</fullName>
    </recommendedName>
</protein>
<feature type="compositionally biased region" description="Polar residues" evidence="3">
    <location>
        <begin position="135"/>
        <end position="146"/>
    </location>
</feature>
<dbReference type="InterPro" id="IPR001452">
    <property type="entry name" value="SH3_domain"/>
</dbReference>
<dbReference type="SMART" id="SM00326">
    <property type="entry name" value="SH3"/>
    <property type="match status" value="2"/>
</dbReference>
<keyword evidence="1 2" id="KW-0728">SH3 domain</keyword>
<evidence type="ECO:0000259" key="4">
    <source>
        <dbReference type="PROSITE" id="PS50002"/>
    </source>
</evidence>
<sequence length="439" mass="49522">MPETILRSDVFKHFYIPGMSDMKFQRDRKFPDIASPKSTERIDDVNLNYLSECSWEVNLKLSDKSNIGEKFDTDHVTYVAAKSYKGDKKDELDLEKGDVITVLEQNNNGWWKVRQVCKNKEGMVPFAFVCQTGSSHNNTVPNPESSHQQKAEKGEHGNTTDEKHYHKNKISALTNSSNINKTSGNIVKVPLNLVTDTPPSSPTSEKRTLEHSRRLVDKISDVNTVDTGVGDSNVKPTPSFGSQGHKKDMKDEANLESVSRQTSSQDYYSNVKLMGKSGPPPPGSPGSRSSRQETTEIRSRSNPEKLQRKENNSPEKKSKDKARSYLQFTTSLKDSKKEAQVSYTSISEKEPSDELVTSKSEFGWCHGHSGKKSGWVPGSFLELYHEHYDDYQPQHVHLHKHVHLHTTTSGSKAQWKKEEQKTTSSQTHSSELSHPKYAK</sequence>
<accession>A0AAD9KEW3</accession>
<feature type="domain" description="SH3" evidence="4">
    <location>
        <begin position="73"/>
        <end position="134"/>
    </location>
</feature>
<proteinExistence type="predicted"/>
<gene>
    <name evidence="5" type="ORF">LSH36_6g10036</name>
</gene>
<feature type="compositionally biased region" description="Polar residues" evidence="3">
    <location>
        <begin position="256"/>
        <end position="268"/>
    </location>
</feature>
<dbReference type="PROSITE" id="PS50002">
    <property type="entry name" value="SH3"/>
    <property type="match status" value="1"/>
</dbReference>
<feature type="region of interest" description="Disordered" evidence="3">
    <location>
        <begin position="190"/>
        <end position="352"/>
    </location>
</feature>
<dbReference type="Pfam" id="PF00018">
    <property type="entry name" value="SH3_1"/>
    <property type="match status" value="1"/>
</dbReference>
<feature type="region of interest" description="Disordered" evidence="3">
    <location>
        <begin position="404"/>
        <end position="439"/>
    </location>
</feature>
<evidence type="ECO:0000313" key="5">
    <source>
        <dbReference type="EMBL" id="KAK2169892.1"/>
    </source>
</evidence>
<feature type="compositionally biased region" description="Basic and acidic residues" evidence="3">
    <location>
        <begin position="147"/>
        <end position="164"/>
    </location>
</feature>
<dbReference type="AlphaFoldDB" id="A0AAD9KEW3"/>
<dbReference type="Gene3D" id="2.30.30.40">
    <property type="entry name" value="SH3 Domains"/>
    <property type="match status" value="1"/>
</dbReference>
<name>A0AAD9KEW3_9ANNE</name>
<evidence type="ECO:0000256" key="3">
    <source>
        <dbReference type="SAM" id="MobiDB-lite"/>
    </source>
</evidence>
<dbReference type="InterPro" id="IPR036028">
    <property type="entry name" value="SH3-like_dom_sf"/>
</dbReference>